<proteinExistence type="predicted"/>
<keyword evidence="2" id="KW-1185">Reference proteome</keyword>
<protein>
    <submittedName>
        <fullName evidence="1">Uncharacterized protein</fullName>
    </submittedName>
</protein>
<reference evidence="1 2" key="2">
    <citation type="journal article" date="2022" name="Mol. Ecol. Resour.">
        <title>The genomes of chicory, endive, great burdock and yacon provide insights into Asteraceae paleo-polyploidization history and plant inulin production.</title>
        <authorList>
            <person name="Fan W."/>
            <person name="Wang S."/>
            <person name="Wang H."/>
            <person name="Wang A."/>
            <person name="Jiang F."/>
            <person name="Liu H."/>
            <person name="Zhao H."/>
            <person name="Xu D."/>
            <person name="Zhang Y."/>
        </authorList>
    </citation>
    <scope>NUCLEOTIDE SEQUENCE [LARGE SCALE GENOMIC DNA]</scope>
    <source>
        <strain evidence="2">cv. Yunnan</strain>
        <tissue evidence="1">Leaves</tissue>
    </source>
</reference>
<reference evidence="2" key="1">
    <citation type="journal article" date="2022" name="Mol. Ecol. Resour.">
        <title>The genomes of chicory, endive, great burdock and yacon provide insights into Asteraceae palaeo-polyploidization history and plant inulin production.</title>
        <authorList>
            <person name="Fan W."/>
            <person name="Wang S."/>
            <person name="Wang H."/>
            <person name="Wang A."/>
            <person name="Jiang F."/>
            <person name="Liu H."/>
            <person name="Zhao H."/>
            <person name="Xu D."/>
            <person name="Zhang Y."/>
        </authorList>
    </citation>
    <scope>NUCLEOTIDE SEQUENCE [LARGE SCALE GENOMIC DNA]</scope>
    <source>
        <strain evidence="2">cv. Yunnan</strain>
    </source>
</reference>
<dbReference type="Proteomes" id="UP001056120">
    <property type="component" value="Linkage Group LG22"/>
</dbReference>
<evidence type="ECO:0000313" key="2">
    <source>
        <dbReference type="Proteomes" id="UP001056120"/>
    </source>
</evidence>
<dbReference type="EMBL" id="CM042039">
    <property type="protein sequence ID" value="KAI3725187.1"/>
    <property type="molecule type" value="Genomic_DNA"/>
</dbReference>
<organism evidence="1 2">
    <name type="scientific">Smallanthus sonchifolius</name>
    <dbReference type="NCBI Taxonomy" id="185202"/>
    <lineage>
        <taxon>Eukaryota</taxon>
        <taxon>Viridiplantae</taxon>
        <taxon>Streptophyta</taxon>
        <taxon>Embryophyta</taxon>
        <taxon>Tracheophyta</taxon>
        <taxon>Spermatophyta</taxon>
        <taxon>Magnoliopsida</taxon>
        <taxon>eudicotyledons</taxon>
        <taxon>Gunneridae</taxon>
        <taxon>Pentapetalae</taxon>
        <taxon>asterids</taxon>
        <taxon>campanulids</taxon>
        <taxon>Asterales</taxon>
        <taxon>Asteraceae</taxon>
        <taxon>Asteroideae</taxon>
        <taxon>Heliantheae alliance</taxon>
        <taxon>Millerieae</taxon>
        <taxon>Smallanthus</taxon>
    </lineage>
</organism>
<evidence type="ECO:0000313" key="1">
    <source>
        <dbReference type="EMBL" id="KAI3725187.1"/>
    </source>
</evidence>
<sequence length="118" mass="13295">MEAALAHLRRKEQREKGHGCQLQPTTLSSTPISSEYWNKESNNVKDNQLMDITIVDIVKVGYDVLLVKVTKLIKTYIEVRDSRTNGVAGYGTSDEAKARYRDVIKIQDANAETTGKHM</sequence>
<name>A0ACB9BT72_9ASTR</name>
<comment type="caution">
    <text evidence="1">The sequence shown here is derived from an EMBL/GenBank/DDBJ whole genome shotgun (WGS) entry which is preliminary data.</text>
</comment>
<gene>
    <name evidence="1" type="ORF">L1987_64965</name>
</gene>
<accession>A0ACB9BT72</accession>